<evidence type="ECO:0000256" key="1">
    <source>
        <dbReference type="ARBA" id="ARBA00022729"/>
    </source>
</evidence>
<accession>A0A6J4LS49</accession>
<gene>
    <name evidence="3" type="ORF">AVDCRST_MAG68-2872</name>
</gene>
<feature type="signal peptide" evidence="2">
    <location>
        <begin position="1"/>
        <end position="34"/>
    </location>
</feature>
<evidence type="ECO:0000256" key="2">
    <source>
        <dbReference type="SAM" id="SignalP"/>
    </source>
</evidence>
<dbReference type="InterPro" id="IPR013517">
    <property type="entry name" value="FG-GAP"/>
</dbReference>
<dbReference type="AlphaFoldDB" id="A0A6J4LS49"/>
<dbReference type="SUPFAM" id="SSF69318">
    <property type="entry name" value="Integrin alpha N-terminal domain"/>
    <property type="match status" value="1"/>
</dbReference>
<name>A0A6J4LS49_9BACT</name>
<dbReference type="EMBL" id="CADCTW010000136">
    <property type="protein sequence ID" value="CAA9339455.1"/>
    <property type="molecule type" value="Genomic_DNA"/>
</dbReference>
<feature type="chain" id="PRO_5027100230" description="VCBS repeat-containing protein" evidence="2">
    <location>
        <begin position="35"/>
        <end position="426"/>
    </location>
</feature>
<evidence type="ECO:0008006" key="4">
    <source>
        <dbReference type="Google" id="ProtNLM"/>
    </source>
</evidence>
<dbReference type="PANTHER" id="PTHR46580">
    <property type="entry name" value="SENSOR KINASE-RELATED"/>
    <property type="match status" value="1"/>
</dbReference>
<dbReference type="Pfam" id="PF13517">
    <property type="entry name" value="FG-GAP_3"/>
    <property type="match status" value="3"/>
</dbReference>
<protein>
    <recommendedName>
        <fullName evidence="4">VCBS repeat-containing protein</fullName>
    </recommendedName>
</protein>
<evidence type="ECO:0000313" key="3">
    <source>
        <dbReference type="EMBL" id="CAA9339455.1"/>
    </source>
</evidence>
<organism evidence="3">
    <name type="scientific">uncultured Gemmatimonadota bacterium</name>
    <dbReference type="NCBI Taxonomy" id="203437"/>
    <lineage>
        <taxon>Bacteria</taxon>
        <taxon>Pseudomonadati</taxon>
        <taxon>Gemmatimonadota</taxon>
        <taxon>environmental samples</taxon>
    </lineage>
</organism>
<dbReference type="InterPro" id="IPR028994">
    <property type="entry name" value="Integrin_alpha_N"/>
</dbReference>
<reference evidence="3" key="1">
    <citation type="submission" date="2020-02" db="EMBL/GenBank/DDBJ databases">
        <authorList>
            <person name="Meier V. D."/>
        </authorList>
    </citation>
    <scope>NUCLEOTIDE SEQUENCE</scope>
    <source>
        <strain evidence="3">AVDCRST_MAG68</strain>
    </source>
</reference>
<keyword evidence="1 2" id="KW-0732">Signal</keyword>
<dbReference type="Gene3D" id="2.130.10.130">
    <property type="entry name" value="Integrin alpha, N-terminal"/>
    <property type="match status" value="2"/>
</dbReference>
<proteinExistence type="predicted"/>
<dbReference type="PANTHER" id="PTHR46580:SF4">
    <property type="entry name" value="ATP_GTP-BINDING PROTEIN"/>
    <property type="match status" value="1"/>
</dbReference>
<sequence length="426" mass="44701">MEPSQSIVAGKPAVRGSSATAASALLLLAGLALACSGEKLPTGQEKVVPPPADAAVYRDASSTQLPGAVKAPGQRSMEARAVDVDADGDLDLIVACEAQPNVLLLNDGQGRFSDASGRIPQAALDSEDIAVGDFDRDGDPDVVIVTEDPVGGVRYNEYYLNDGRGSFSDVHTRLPPTVESNAVAAADIDNDGDLDLVVGDRGRERALMNDGRGFFSDESATRLPAAPDDATQDVTLGDVDRDGDLDLVVANEEGTNQLLLNDGRGFFIRAPEGSLPPRQTREATRNADLGDVDGDGDLDLLFANVSFGGGDPQGRLLLNDGRGAFSDLTSARLAGMVVAAIDADLVDLDGDADIDIVTAHFPAGPYRAYLNDGRGSFADATARFFPPALRGQGVEIEAADFDGDLRLDLYLANFVESPDMLLLTKR</sequence>